<protein>
    <submittedName>
        <fullName evidence="2">Uncharacterized protein</fullName>
    </submittedName>
</protein>
<accession>A0A833Z4K9</accession>
<dbReference type="Proteomes" id="UP000664940">
    <property type="component" value="Unassembled WGS sequence"/>
</dbReference>
<evidence type="ECO:0000256" key="1">
    <source>
        <dbReference type="SAM" id="MobiDB-lite"/>
    </source>
</evidence>
<feature type="region of interest" description="Disordered" evidence="1">
    <location>
        <begin position="1"/>
        <end position="48"/>
    </location>
</feature>
<feature type="compositionally biased region" description="Gly residues" evidence="1">
    <location>
        <begin position="1"/>
        <end position="14"/>
    </location>
</feature>
<proteinExistence type="predicted"/>
<name>A0A833Z4K9_9CHIR</name>
<evidence type="ECO:0000313" key="3">
    <source>
        <dbReference type="Proteomes" id="UP000664940"/>
    </source>
</evidence>
<dbReference type="AlphaFoldDB" id="A0A833Z4K9"/>
<comment type="caution">
    <text evidence="2">The sequence shown here is derived from an EMBL/GenBank/DDBJ whole genome shotgun (WGS) entry which is preliminary data.</text>
</comment>
<gene>
    <name evidence="2" type="ORF">HJG60_008423</name>
</gene>
<reference evidence="2 3" key="1">
    <citation type="journal article" date="2020" name="Nature">
        <title>Six reference-quality genomes reveal evolution of bat adaptations.</title>
        <authorList>
            <person name="Jebb D."/>
            <person name="Huang Z."/>
            <person name="Pippel M."/>
            <person name="Hughes G.M."/>
            <person name="Lavrichenko K."/>
            <person name="Devanna P."/>
            <person name="Winkler S."/>
            <person name="Jermiin L.S."/>
            <person name="Skirmuntt E.C."/>
            <person name="Katzourakis A."/>
            <person name="Burkitt-Gray L."/>
            <person name="Ray D.A."/>
            <person name="Sullivan K.A.M."/>
            <person name="Roscito J.G."/>
            <person name="Kirilenko B.M."/>
            <person name="Davalos L.M."/>
            <person name="Corthals A.P."/>
            <person name="Power M.L."/>
            <person name="Jones G."/>
            <person name="Ransome R.D."/>
            <person name="Dechmann D.K.N."/>
            <person name="Locatelli A.G."/>
            <person name="Puechmaille S.J."/>
            <person name="Fedrigo O."/>
            <person name="Jarvis E.D."/>
            <person name="Hiller M."/>
            <person name="Vernes S.C."/>
            <person name="Myers E.W."/>
            <person name="Teeling E.C."/>
        </authorList>
    </citation>
    <scope>NUCLEOTIDE SEQUENCE [LARGE SCALE GENOMIC DNA]</scope>
    <source>
        <strain evidence="2">Bat1K_MPI-CBG_1</strain>
    </source>
</reference>
<feature type="region of interest" description="Disordered" evidence="1">
    <location>
        <begin position="60"/>
        <end position="91"/>
    </location>
</feature>
<sequence length="136" mass="15093">MEAGPLPGGAGGGRSSHARLLSDATAGGPHGPSCSTGAGWMERGEGREEERNINVWLSLTRPLLGTWPQPSQRRRRETEREKHPPAASLTRPEWRWIEPAAFWCTDDGRRSNPRGHTAGPERNTFQAWSPVPRHTR</sequence>
<evidence type="ECO:0000313" key="2">
    <source>
        <dbReference type="EMBL" id="KAF6086228.1"/>
    </source>
</evidence>
<dbReference type="EMBL" id="JABVXQ010000011">
    <property type="protein sequence ID" value="KAF6086228.1"/>
    <property type="molecule type" value="Genomic_DNA"/>
</dbReference>
<feature type="region of interest" description="Disordered" evidence="1">
    <location>
        <begin position="105"/>
        <end position="136"/>
    </location>
</feature>
<organism evidence="2 3">
    <name type="scientific">Phyllostomus discolor</name>
    <name type="common">pale spear-nosed bat</name>
    <dbReference type="NCBI Taxonomy" id="89673"/>
    <lineage>
        <taxon>Eukaryota</taxon>
        <taxon>Metazoa</taxon>
        <taxon>Chordata</taxon>
        <taxon>Craniata</taxon>
        <taxon>Vertebrata</taxon>
        <taxon>Euteleostomi</taxon>
        <taxon>Mammalia</taxon>
        <taxon>Eutheria</taxon>
        <taxon>Laurasiatheria</taxon>
        <taxon>Chiroptera</taxon>
        <taxon>Yangochiroptera</taxon>
        <taxon>Phyllostomidae</taxon>
        <taxon>Phyllostominae</taxon>
        <taxon>Phyllostomus</taxon>
    </lineage>
</organism>